<reference evidence="1" key="2">
    <citation type="journal article" date="2024" name="Plant">
        <title>Genomic evolution and insights into agronomic trait innovations of Sesamum species.</title>
        <authorList>
            <person name="Miao H."/>
            <person name="Wang L."/>
            <person name="Qu L."/>
            <person name="Liu H."/>
            <person name="Sun Y."/>
            <person name="Le M."/>
            <person name="Wang Q."/>
            <person name="Wei S."/>
            <person name="Zheng Y."/>
            <person name="Lin W."/>
            <person name="Duan Y."/>
            <person name="Cao H."/>
            <person name="Xiong S."/>
            <person name="Wang X."/>
            <person name="Wei L."/>
            <person name="Li C."/>
            <person name="Ma Q."/>
            <person name="Ju M."/>
            <person name="Zhao R."/>
            <person name="Li G."/>
            <person name="Mu C."/>
            <person name="Tian Q."/>
            <person name="Mei H."/>
            <person name="Zhang T."/>
            <person name="Gao T."/>
            <person name="Zhang H."/>
        </authorList>
    </citation>
    <scope>NUCLEOTIDE SEQUENCE</scope>
    <source>
        <strain evidence="1">3651</strain>
    </source>
</reference>
<dbReference type="Proteomes" id="UP001293254">
    <property type="component" value="Unassembled WGS sequence"/>
</dbReference>
<evidence type="ECO:0000313" key="1">
    <source>
        <dbReference type="EMBL" id="KAK4417265.1"/>
    </source>
</evidence>
<evidence type="ECO:0000313" key="2">
    <source>
        <dbReference type="Proteomes" id="UP001293254"/>
    </source>
</evidence>
<accession>A0AAE1XSQ4</accession>
<comment type="caution">
    <text evidence="1">The sequence shown here is derived from an EMBL/GenBank/DDBJ whole genome shotgun (WGS) entry which is preliminary data.</text>
</comment>
<sequence length="108" mass="12224">MPREAGFKPASVNSLYLKDWKVCNPINSEHRKLMPHQAQAQKFGAYGRARESHLGDCFCCGLAFVRVSGMFEMSHSWECYCTSSSLLDAAFERLRQTQLRQSSLCGVE</sequence>
<dbReference type="EMBL" id="JACGWO010000010">
    <property type="protein sequence ID" value="KAK4417265.1"/>
    <property type="molecule type" value="Genomic_DNA"/>
</dbReference>
<reference evidence="1" key="1">
    <citation type="submission" date="2020-06" db="EMBL/GenBank/DDBJ databases">
        <authorList>
            <person name="Li T."/>
            <person name="Hu X."/>
            <person name="Zhang T."/>
            <person name="Song X."/>
            <person name="Zhang H."/>
            <person name="Dai N."/>
            <person name="Sheng W."/>
            <person name="Hou X."/>
            <person name="Wei L."/>
        </authorList>
    </citation>
    <scope>NUCLEOTIDE SEQUENCE</scope>
    <source>
        <strain evidence="1">3651</strain>
        <tissue evidence="1">Leaf</tissue>
    </source>
</reference>
<dbReference type="AlphaFoldDB" id="A0AAE1XSQ4"/>
<protein>
    <submittedName>
        <fullName evidence="1">Uncharacterized protein</fullName>
    </submittedName>
</protein>
<proteinExistence type="predicted"/>
<keyword evidence="2" id="KW-1185">Reference proteome</keyword>
<gene>
    <name evidence="1" type="ORF">Salat_2552100</name>
</gene>
<organism evidence="1 2">
    <name type="scientific">Sesamum alatum</name>
    <dbReference type="NCBI Taxonomy" id="300844"/>
    <lineage>
        <taxon>Eukaryota</taxon>
        <taxon>Viridiplantae</taxon>
        <taxon>Streptophyta</taxon>
        <taxon>Embryophyta</taxon>
        <taxon>Tracheophyta</taxon>
        <taxon>Spermatophyta</taxon>
        <taxon>Magnoliopsida</taxon>
        <taxon>eudicotyledons</taxon>
        <taxon>Gunneridae</taxon>
        <taxon>Pentapetalae</taxon>
        <taxon>asterids</taxon>
        <taxon>lamiids</taxon>
        <taxon>Lamiales</taxon>
        <taxon>Pedaliaceae</taxon>
        <taxon>Sesamum</taxon>
    </lineage>
</organism>
<name>A0AAE1XSQ4_9LAMI</name>